<dbReference type="Proteomes" id="UP000807716">
    <property type="component" value="Unassembled WGS sequence"/>
</dbReference>
<accession>A0A9P6PYK8</accession>
<evidence type="ECO:0000313" key="3">
    <source>
        <dbReference type="Proteomes" id="UP000807716"/>
    </source>
</evidence>
<dbReference type="Gene3D" id="3.10.20.90">
    <property type="entry name" value="Phosphatidylinositol 3-kinase Catalytic Subunit, Chain A, domain 1"/>
    <property type="match status" value="1"/>
</dbReference>
<name>A0A9P6PYK8_9FUNG</name>
<comment type="caution">
    <text evidence="2">The sequence shown here is derived from an EMBL/GenBank/DDBJ whole genome shotgun (WGS) entry which is preliminary data.</text>
</comment>
<dbReference type="EMBL" id="JAAAJB010000473">
    <property type="protein sequence ID" value="KAG0255184.1"/>
    <property type="molecule type" value="Genomic_DNA"/>
</dbReference>
<evidence type="ECO:0000313" key="2">
    <source>
        <dbReference type="EMBL" id="KAG0255184.1"/>
    </source>
</evidence>
<keyword evidence="3" id="KW-1185">Reference proteome</keyword>
<evidence type="ECO:0000259" key="1">
    <source>
        <dbReference type="PROSITE" id="PS50053"/>
    </source>
</evidence>
<dbReference type="InterPro" id="IPR000626">
    <property type="entry name" value="Ubiquitin-like_dom"/>
</dbReference>
<dbReference type="SUPFAM" id="SSF57850">
    <property type="entry name" value="RING/U-box"/>
    <property type="match status" value="1"/>
</dbReference>
<reference evidence="2" key="1">
    <citation type="journal article" date="2020" name="Fungal Divers.">
        <title>Resolving the Mortierellaceae phylogeny through synthesis of multi-gene phylogenetics and phylogenomics.</title>
        <authorList>
            <person name="Vandepol N."/>
            <person name="Liber J."/>
            <person name="Desiro A."/>
            <person name="Na H."/>
            <person name="Kennedy M."/>
            <person name="Barry K."/>
            <person name="Grigoriev I.V."/>
            <person name="Miller A.N."/>
            <person name="O'Donnell K."/>
            <person name="Stajich J.E."/>
            <person name="Bonito G."/>
        </authorList>
    </citation>
    <scope>NUCLEOTIDE SEQUENCE</scope>
    <source>
        <strain evidence="2">BC1065</strain>
    </source>
</reference>
<dbReference type="PROSITE" id="PS50053">
    <property type="entry name" value="UBIQUITIN_2"/>
    <property type="match status" value="1"/>
</dbReference>
<dbReference type="Pfam" id="PF00240">
    <property type="entry name" value="ubiquitin"/>
    <property type="match status" value="1"/>
</dbReference>
<protein>
    <recommendedName>
        <fullName evidence="1">Ubiquitin-like domain-containing protein</fullName>
    </recommendedName>
</protein>
<dbReference type="PANTHER" id="PTHR10666">
    <property type="entry name" value="UBIQUITIN"/>
    <property type="match status" value="1"/>
</dbReference>
<dbReference type="InterPro" id="IPR029071">
    <property type="entry name" value="Ubiquitin-like_domsf"/>
</dbReference>
<dbReference type="InterPro" id="IPR050158">
    <property type="entry name" value="Ubiquitin_ubiquitin-like"/>
</dbReference>
<dbReference type="SUPFAM" id="SSF54236">
    <property type="entry name" value="Ubiquitin-like"/>
    <property type="match status" value="1"/>
</dbReference>
<organism evidence="2 3">
    <name type="scientific">Actinomortierella ambigua</name>
    <dbReference type="NCBI Taxonomy" id="1343610"/>
    <lineage>
        <taxon>Eukaryota</taxon>
        <taxon>Fungi</taxon>
        <taxon>Fungi incertae sedis</taxon>
        <taxon>Mucoromycota</taxon>
        <taxon>Mortierellomycotina</taxon>
        <taxon>Mortierellomycetes</taxon>
        <taxon>Mortierellales</taxon>
        <taxon>Mortierellaceae</taxon>
        <taxon>Actinomortierella</taxon>
    </lineage>
</organism>
<gene>
    <name evidence="2" type="ORF">DFQ27_006385</name>
</gene>
<dbReference type="OrthoDB" id="428577at2759"/>
<dbReference type="AlphaFoldDB" id="A0A9P6PYK8"/>
<proteinExistence type="predicted"/>
<sequence>MVHFISVLIANEPGKVVQVPCQGHEPIFFLLQRLRIKVGLEAEAVDRHQLAINGIVLEDERASLADYRIFGDSITYKFWRKSPLMIHDILENQRPILGGVQLEDGRTLSDYNIQNGSTLHLVPRLRGGGFLPSTPLEFADVSDRSNARKIGLTKTAPPGRTVVPGTNIECRCECTPGYRVICRKGFAIVEMTKERFTCPVCLESHRNTPVTVGFNNCQYRFMGLKVSGEQYTSKWFDVPPKDEYQRFDPGKQTTWSRLMIQSKPRFEVDNCIVCLKPGDDVQTYGCVHTYHKKCYDGIGGWCFSCKFDKQLQITATH</sequence>
<feature type="domain" description="Ubiquitin-like" evidence="1">
    <location>
        <begin position="91"/>
        <end position="128"/>
    </location>
</feature>